<proteinExistence type="predicted"/>
<evidence type="ECO:0000313" key="1">
    <source>
        <dbReference type="EMBL" id="CAB9502618.1"/>
    </source>
</evidence>
<reference evidence="1" key="1">
    <citation type="submission" date="2020-06" db="EMBL/GenBank/DDBJ databases">
        <authorList>
            <consortium name="Plant Systems Biology data submission"/>
        </authorList>
    </citation>
    <scope>NUCLEOTIDE SEQUENCE</scope>
    <source>
        <strain evidence="1">D6</strain>
    </source>
</reference>
<organism evidence="1 2">
    <name type="scientific">Seminavis robusta</name>
    <dbReference type="NCBI Taxonomy" id="568900"/>
    <lineage>
        <taxon>Eukaryota</taxon>
        <taxon>Sar</taxon>
        <taxon>Stramenopiles</taxon>
        <taxon>Ochrophyta</taxon>
        <taxon>Bacillariophyta</taxon>
        <taxon>Bacillariophyceae</taxon>
        <taxon>Bacillariophycidae</taxon>
        <taxon>Naviculales</taxon>
        <taxon>Naviculaceae</taxon>
        <taxon>Seminavis</taxon>
    </lineage>
</organism>
<protein>
    <submittedName>
        <fullName evidence="1">Uncharacterized protein</fullName>
    </submittedName>
</protein>
<evidence type="ECO:0000313" key="2">
    <source>
        <dbReference type="Proteomes" id="UP001153069"/>
    </source>
</evidence>
<dbReference type="AlphaFoldDB" id="A0A9N8HAA4"/>
<accession>A0A9N8HAA4</accession>
<name>A0A9N8HAA4_9STRA</name>
<sequence>MAYRTSQQAEDDESKSRMLASIFPELESKFGQYPMKHGNWMYPIPTETDQYGRPAFIECQKSINDTTPHKEHYVYGSVTHERLGKRSGYYHLLTKEAHKILHKRTQKPHMKLHYFFCTDPIQRTAWATTRQIVQLRSVSGLADDDHAGNTRDMMVAFQGDATGGAAGQVAVGTMAKMAIMGGL</sequence>
<dbReference type="EMBL" id="CAICTM010000140">
    <property type="protein sequence ID" value="CAB9502618.1"/>
    <property type="molecule type" value="Genomic_DNA"/>
</dbReference>
<comment type="caution">
    <text evidence="1">The sequence shown here is derived from an EMBL/GenBank/DDBJ whole genome shotgun (WGS) entry which is preliminary data.</text>
</comment>
<keyword evidence="2" id="KW-1185">Reference proteome</keyword>
<gene>
    <name evidence="1" type="ORF">SEMRO_141_G065950.1</name>
</gene>
<dbReference type="Proteomes" id="UP001153069">
    <property type="component" value="Unassembled WGS sequence"/>
</dbReference>